<dbReference type="SUPFAM" id="SSF50475">
    <property type="entry name" value="FMN-binding split barrel"/>
    <property type="match status" value="1"/>
</dbReference>
<dbReference type="InterPro" id="IPR012349">
    <property type="entry name" value="Split_barrel_FMN-bd"/>
</dbReference>
<sequence>MDGHVNLDRHAGRGRNEEPGRKPVPSPAPVQGGGAEPGPEGVVAARPGVVTSPLRAGQDGSGAAAFRSESADLVVDGDDAPIQHQRVLVPGARRVRPTRSNRPGSDGEHRLQERMGTSDRADKFYDEQVLDRLNPRMREFAARQEMFFLATSDIHGECDNTFRAGPPGFIQVCDDRTLVYPEYRGNGVLASLGNIQENPHIGILMIDFLQDRIGLHVNGQARIVPDEEMRRERPDLPVDPVPGRRAQLWVEVTVEEAYIHCAKHIPHLQKVPARGDRAWGTDDSKRKGGDFFDAAAEAADRAPYERPRR</sequence>
<dbReference type="EMBL" id="JAYWVC010000334">
    <property type="protein sequence ID" value="MED7828224.1"/>
    <property type="molecule type" value="Genomic_DNA"/>
</dbReference>
<organism evidence="3 4">
    <name type="scientific">Streptomyces chiangmaiensis</name>
    <dbReference type="NCBI Taxonomy" id="766497"/>
    <lineage>
        <taxon>Bacteria</taxon>
        <taxon>Bacillati</taxon>
        <taxon>Actinomycetota</taxon>
        <taxon>Actinomycetes</taxon>
        <taxon>Kitasatosporales</taxon>
        <taxon>Streptomycetaceae</taxon>
        <taxon>Streptomyces</taxon>
    </lineage>
</organism>
<dbReference type="RefSeq" id="WP_329512578.1">
    <property type="nucleotide sequence ID" value="NZ_BAAAYZ010000069.1"/>
</dbReference>
<feature type="region of interest" description="Disordered" evidence="1">
    <location>
        <begin position="92"/>
        <end position="116"/>
    </location>
</feature>
<feature type="domain" description="Pyridoxamine 5'-phosphate oxidase N-terminal" evidence="2">
    <location>
        <begin position="134"/>
        <end position="233"/>
    </location>
</feature>
<dbReference type="InterPro" id="IPR011576">
    <property type="entry name" value="Pyridox_Oxase_N"/>
</dbReference>
<feature type="region of interest" description="Disordered" evidence="1">
    <location>
        <begin position="1"/>
        <end position="63"/>
    </location>
</feature>
<proteinExistence type="predicted"/>
<feature type="compositionally biased region" description="Basic and acidic residues" evidence="1">
    <location>
        <begin position="273"/>
        <end position="290"/>
    </location>
</feature>
<dbReference type="PANTHER" id="PTHR42815:SF2">
    <property type="entry name" value="FAD-BINDING, PUTATIVE (AFU_ORTHOLOGUE AFUA_6G07600)-RELATED"/>
    <property type="match status" value="1"/>
</dbReference>
<feature type="region of interest" description="Disordered" evidence="1">
    <location>
        <begin position="273"/>
        <end position="309"/>
    </location>
</feature>
<evidence type="ECO:0000259" key="2">
    <source>
        <dbReference type="Pfam" id="PF01243"/>
    </source>
</evidence>
<name>A0ABU7FW00_9ACTN</name>
<evidence type="ECO:0000313" key="4">
    <source>
        <dbReference type="Proteomes" id="UP001333996"/>
    </source>
</evidence>
<evidence type="ECO:0000256" key="1">
    <source>
        <dbReference type="SAM" id="MobiDB-lite"/>
    </source>
</evidence>
<dbReference type="Proteomes" id="UP001333996">
    <property type="component" value="Unassembled WGS sequence"/>
</dbReference>
<feature type="compositionally biased region" description="Basic and acidic residues" evidence="1">
    <location>
        <begin position="298"/>
        <end position="309"/>
    </location>
</feature>
<dbReference type="Pfam" id="PF01243">
    <property type="entry name" value="PNPOx_N"/>
    <property type="match status" value="1"/>
</dbReference>
<accession>A0ABU7FW00</accession>
<protein>
    <submittedName>
        <fullName evidence="3">Pyridoxamine 5'-phosphate oxidase family protein</fullName>
    </submittedName>
</protein>
<evidence type="ECO:0000313" key="3">
    <source>
        <dbReference type="EMBL" id="MED7828224.1"/>
    </source>
</evidence>
<dbReference type="PANTHER" id="PTHR42815">
    <property type="entry name" value="FAD-BINDING, PUTATIVE (AFU_ORTHOLOGUE AFUA_6G07600)-RELATED"/>
    <property type="match status" value="1"/>
</dbReference>
<feature type="compositionally biased region" description="Basic and acidic residues" evidence="1">
    <location>
        <begin position="105"/>
        <end position="116"/>
    </location>
</feature>
<comment type="caution">
    <text evidence="3">The sequence shown here is derived from an EMBL/GenBank/DDBJ whole genome shotgun (WGS) entry which is preliminary data.</text>
</comment>
<gene>
    <name evidence="3" type="ORF">VXC91_41720</name>
</gene>
<feature type="compositionally biased region" description="Basic and acidic residues" evidence="1">
    <location>
        <begin position="1"/>
        <end position="21"/>
    </location>
</feature>
<reference evidence="3" key="1">
    <citation type="submission" date="2024-01" db="EMBL/GenBank/DDBJ databases">
        <title>First draft genome sequence data of TA4-1, the type strain of Gram-positive actinobacterium Streptomyces chiangmaiensis.</title>
        <authorList>
            <person name="Yasawong M."/>
            <person name="Nantapong N."/>
        </authorList>
    </citation>
    <scope>NUCLEOTIDE SEQUENCE</scope>
    <source>
        <strain evidence="3">TA4-1</strain>
    </source>
</reference>
<keyword evidence="4" id="KW-1185">Reference proteome</keyword>
<dbReference type="Gene3D" id="2.30.110.10">
    <property type="entry name" value="Electron Transport, Fmn-binding Protein, Chain A"/>
    <property type="match status" value="1"/>
</dbReference>